<dbReference type="InterPro" id="IPR046357">
    <property type="entry name" value="PPIase_dom_sf"/>
</dbReference>
<dbReference type="PANTHER" id="PTHR10516:SF443">
    <property type="entry name" value="FK506-BINDING PROTEIN 59-RELATED"/>
    <property type="match status" value="1"/>
</dbReference>
<evidence type="ECO:0000259" key="7">
    <source>
        <dbReference type="PROSITE" id="PS50059"/>
    </source>
</evidence>
<keyword evidence="3 5" id="KW-0697">Rotamase</keyword>
<evidence type="ECO:0000313" key="8">
    <source>
        <dbReference type="EMBL" id="CAK0840020.1"/>
    </source>
</evidence>
<evidence type="ECO:0000313" key="9">
    <source>
        <dbReference type="Proteomes" id="UP001189429"/>
    </source>
</evidence>
<keyword evidence="9" id="KW-1185">Reference proteome</keyword>
<reference evidence="8" key="1">
    <citation type="submission" date="2023-10" db="EMBL/GenBank/DDBJ databases">
        <authorList>
            <person name="Chen Y."/>
            <person name="Shah S."/>
            <person name="Dougan E. K."/>
            <person name="Thang M."/>
            <person name="Chan C."/>
        </authorList>
    </citation>
    <scope>NUCLEOTIDE SEQUENCE [LARGE SCALE GENOMIC DNA]</scope>
</reference>
<evidence type="ECO:0000256" key="6">
    <source>
        <dbReference type="SAM" id="MobiDB-lite"/>
    </source>
</evidence>
<dbReference type="InterPro" id="IPR001179">
    <property type="entry name" value="PPIase_FKBP_dom"/>
</dbReference>
<dbReference type="EC" id="5.2.1.8" evidence="2 5"/>
<dbReference type="Pfam" id="PF00254">
    <property type="entry name" value="FKBP_C"/>
    <property type="match status" value="1"/>
</dbReference>
<organism evidence="8 9">
    <name type="scientific">Prorocentrum cordatum</name>
    <dbReference type="NCBI Taxonomy" id="2364126"/>
    <lineage>
        <taxon>Eukaryota</taxon>
        <taxon>Sar</taxon>
        <taxon>Alveolata</taxon>
        <taxon>Dinophyceae</taxon>
        <taxon>Prorocentrales</taxon>
        <taxon>Prorocentraceae</taxon>
        <taxon>Prorocentrum</taxon>
    </lineage>
</organism>
<evidence type="ECO:0000256" key="2">
    <source>
        <dbReference type="ARBA" id="ARBA00013194"/>
    </source>
</evidence>
<evidence type="ECO:0000256" key="5">
    <source>
        <dbReference type="PROSITE-ProRule" id="PRU00277"/>
    </source>
</evidence>
<feature type="compositionally biased region" description="Acidic residues" evidence="6">
    <location>
        <begin position="454"/>
        <end position="467"/>
    </location>
</feature>
<feature type="region of interest" description="Disordered" evidence="6">
    <location>
        <begin position="449"/>
        <end position="479"/>
    </location>
</feature>
<dbReference type="InterPro" id="IPR050689">
    <property type="entry name" value="FKBP-type_PPIase"/>
</dbReference>
<accession>A0ABN9T4Q8</accession>
<feature type="domain" description="PPIase FKBP-type" evidence="7">
    <location>
        <begin position="46"/>
        <end position="135"/>
    </location>
</feature>
<evidence type="ECO:0000256" key="1">
    <source>
        <dbReference type="ARBA" id="ARBA00000971"/>
    </source>
</evidence>
<sequence length="479" mass="51341">MLSVAILAQAVSGSWQKPSRPPLSEGITKEIITDAPAGIYNTPKKGDLVSVHYVGTLQSDGSEFDSSRGRGKPFEFTLGKGQAIKGWDRGVATMKKEEVTKFTLAPEFAYGESGSPPKIPLNAAVVFEVELLSWPSTDDLFGDHGAIRTQLKEGEGWKKPQMDSEVLMSMRVAAPGGPAIEEKFDFECGIGSETLGALGEACDKALTDMKNGEEASLKCTAEYALGDQTPDGATASLALKQVYDTAHVSFAKDKTIMKNQVGEGQGYHKPQDGSRVKLAVAAATDGSGSLPGFAPRTLDVTAGNGEDPRRRAAAEMKKKERAALTVAAPSLVEESQLDLQGVAADRLVLSLFEKAKDTWSMSQEEKVEFGAARKEKSSELSKASRLQMALQRYKQVGDMYSYIDKFQNDSKKSKDIKKAPRELLKPAQALGGLLSNLCKVPIREPCKNKSMAGMEDEGDTMDVDGEGGDAIRANASMGA</sequence>
<dbReference type="Gene3D" id="3.10.50.40">
    <property type="match status" value="2"/>
</dbReference>
<dbReference type="Proteomes" id="UP001189429">
    <property type="component" value="Unassembled WGS sequence"/>
</dbReference>
<dbReference type="PANTHER" id="PTHR10516">
    <property type="entry name" value="PEPTIDYL-PROLYL CIS-TRANS ISOMERASE"/>
    <property type="match status" value="1"/>
</dbReference>
<evidence type="ECO:0000256" key="3">
    <source>
        <dbReference type="ARBA" id="ARBA00023110"/>
    </source>
</evidence>
<keyword evidence="4 5" id="KW-0413">Isomerase</keyword>
<dbReference type="EMBL" id="CAUYUJ010014343">
    <property type="protein sequence ID" value="CAK0840020.1"/>
    <property type="molecule type" value="Genomic_DNA"/>
</dbReference>
<evidence type="ECO:0000256" key="4">
    <source>
        <dbReference type="ARBA" id="ARBA00023235"/>
    </source>
</evidence>
<comment type="caution">
    <text evidence="8">The sequence shown here is derived from an EMBL/GenBank/DDBJ whole genome shotgun (WGS) entry which is preliminary data.</text>
</comment>
<name>A0ABN9T4Q8_9DINO</name>
<dbReference type="SUPFAM" id="SSF54534">
    <property type="entry name" value="FKBP-like"/>
    <property type="match status" value="2"/>
</dbReference>
<gene>
    <name evidence="8" type="ORF">PCOR1329_LOCUS35560</name>
</gene>
<proteinExistence type="predicted"/>
<comment type="catalytic activity">
    <reaction evidence="1 5">
        <text>[protein]-peptidylproline (omega=180) = [protein]-peptidylproline (omega=0)</text>
        <dbReference type="Rhea" id="RHEA:16237"/>
        <dbReference type="Rhea" id="RHEA-COMP:10747"/>
        <dbReference type="Rhea" id="RHEA-COMP:10748"/>
        <dbReference type="ChEBI" id="CHEBI:83833"/>
        <dbReference type="ChEBI" id="CHEBI:83834"/>
        <dbReference type="EC" id="5.2.1.8"/>
    </reaction>
</comment>
<dbReference type="PROSITE" id="PS50059">
    <property type="entry name" value="FKBP_PPIASE"/>
    <property type="match status" value="1"/>
</dbReference>
<protein>
    <recommendedName>
        <fullName evidence="2 5">peptidylprolyl isomerase</fullName>
        <ecNumber evidence="2 5">5.2.1.8</ecNumber>
    </recommendedName>
</protein>